<dbReference type="Gene3D" id="3.90.226.10">
    <property type="entry name" value="2-enoyl-CoA Hydratase, Chain A, domain 1"/>
    <property type="match status" value="1"/>
</dbReference>
<evidence type="ECO:0000256" key="2">
    <source>
        <dbReference type="ARBA" id="ARBA00005005"/>
    </source>
</evidence>
<comment type="subcellular location">
    <subcellularLocation>
        <location evidence="1">Peroxisome</location>
    </subcellularLocation>
</comment>
<keyword evidence="4" id="KW-0276">Fatty acid metabolism</keyword>
<dbReference type="AlphaFoldDB" id="A0A7C9M8Q9"/>
<evidence type="ECO:0000259" key="15">
    <source>
        <dbReference type="Pfam" id="PF02737"/>
    </source>
</evidence>
<dbReference type="UniPathway" id="UPA00659"/>
<dbReference type="Gene3D" id="1.10.1040.50">
    <property type="match status" value="1"/>
</dbReference>
<keyword evidence="11" id="KW-0456">Lyase</keyword>
<keyword evidence="9" id="KW-0576">Peroxisome</keyword>
<accession>A0A7C9M8Q9</accession>
<dbReference type="InterPro" id="IPR006108">
    <property type="entry name" value="3HC_DH_C"/>
</dbReference>
<dbReference type="PANTHER" id="PTHR23309">
    <property type="entry name" value="3-HYDROXYACYL-COA DEHYROGENASE"/>
    <property type="match status" value="1"/>
</dbReference>
<sequence length="692" mass="72819">MGREDRIAPAAEVEVERRGHVAVLRLLTAPTGALTRELRRDILLTINQLAADDDVRAIVLTGAMGVFAVGTSLETGDELGDDPDLAAVCDRIEALKIPCIAAISGAALGNGLELALAAHYRVVSPSARLGAPEITIGLVPNAGGTQRLPKVVGGVAALKILLSGRAVNGVSAGKLGLADRVVDTDILEAAVAFADEVIASVSELPRNSTRRDRLGEGGPFLEAVSQHKAVAARSGLDAPLRLIECVEAALLLPYEIGRGLESAAFEDLVHSEHSRSLRHVFAAERRLQARTAETGRVPSRPLNSAAVLAARGLGNEVAVAALDAGFKVSVAERTDEALEAGVTRVIEHYDARVAAGRMTEDAVEATLDRMNAVCGYRTLGNVDIVIDPGPSIARERVAEIDAVLKAGAIFATGSDHVDLARIAQSTGRPADVVGFKMYPGLLKNRIVELSVLKETSPKARETARAFARKIGRLIVETGAGGKGIGAQVTDALHAAADAAVLDGASIAQVDAALRDWGLPYGSFAWRDAQGLERALKDRSAGEVDSRLAANGRTGRKVGRGFYSYARRGAPGVEDPLVAQLIQTMRAERGIKPRKPSDGEVRLACVAAMAGAGARMLMEGTALRPSDIDMVAVHGLGFARRTGGVMFAADLIGLERIRDVLARLSERERRVPKPSPIFDDLIRAGKGFSDLDG</sequence>
<dbReference type="InterPro" id="IPR001753">
    <property type="entry name" value="Enoyl-CoA_hydra/iso"/>
</dbReference>
<evidence type="ECO:0000259" key="14">
    <source>
        <dbReference type="Pfam" id="PF00725"/>
    </source>
</evidence>
<keyword evidence="8" id="KW-0443">Lipid metabolism</keyword>
<dbReference type="GO" id="GO:0003857">
    <property type="term" value="F:(3S)-3-hydroxyacyl-CoA dehydrogenase (NAD+) activity"/>
    <property type="evidence" value="ECO:0007669"/>
    <property type="project" value="UniProtKB-EC"/>
</dbReference>
<dbReference type="GO" id="GO:0006635">
    <property type="term" value="P:fatty acid beta-oxidation"/>
    <property type="evidence" value="ECO:0007669"/>
    <property type="project" value="UniProtKB-UniPathway"/>
</dbReference>
<gene>
    <name evidence="16" type="ORF">GQ651_02825</name>
</gene>
<dbReference type="InterPro" id="IPR008927">
    <property type="entry name" value="6-PGluconate_DH-like_C_sf"/>
</dbReference>
<evidence type="ECO:0000313" key="17">
    <source>
        <dbReference type="Proteomes" id="UP000480350"/>
    </source>
</evidence>
<dbReference type="InterPro" id="IPR006176">
    <property type="entry name" value="3-OHacyl-CoA_DH_NAD-bd"/>
</dbReference>
<evidence type="ECO:0000256" key="9">
    <source>
        <dbReference type="ARBA" id="ARBA00023140"/>
    </source>
</evidence>
<evidence type="ECO:0000256" key="5">
    <source>
        <dbReference type="ARBA" id="ARBA00022963"/>
    </source>
</evidence>
<keyword evidence="7" id="KW-0520">NAD</keyword>
<dbReference type="SUPFAM" id="SSF52096">
    <property type="entry name" value="ClpP/crotonase"/>
    <property type="match status" value="1"/>
</dbReference>
<reference evidence="16 17" key="1">
    <citation type="submission" date="2019-12" db="EMBL/GenBank/DDBJ databases">
        <authorList>
            <person name="Lee S.D."/>
        </authorList>
    </citation>
    <scope>NUCLEOTIDE SEQUENCE [LARGE SCALE GENOMIC DNA]</scope>
    <source>
        <strain evidence="16 17">GH1-50</strain>
    </source>
</reference>
<evidence type="ECO:0000256" key="11">
    <source>
        <dbReference type="ARBA" id="ARBA00023239"/>
    </source>
</evidence>
<name>A0A7C9M8Q9_9RHOB</name>
<comment type="subunit">
    <text evidence="3">Monomer.</text>
</comment>
<keyword evidence="12" id="KW-0511">Multifunctional enzyme</keyword>
<evidence type="ECO:0000256" key="12">
    <source>
        <dbReference type="ARBA" id="ARBA00023268"/>
    </source>
</evidence>
<evidence type="ECO:0000256" key="3">
    <source>
        <dbReference type="ARBA" id="ARBA00011245"/>
    </source>
</evidence>
<dbReference type="Pfam" id="PF02737">
    <property type="entry name" value="3HCDH_N"/>
    <property type="match status" value="1"/>
</dbReference>
<dbReference type="InterPro" id="IPR029045">
    <property type="entry name" value="ClpP/crotonase-like_dom_sf"/>
</dbReference>
<comment type="pathway">
    <text evidence="2">Lipid metabolism; fatty acid beta-oxidation.</text>
</comment>
<dbReference type="CDD" id="cd06558">
    <property type="entry name" value="crotonase-like"/>
    <property type="match status" value="1"/>
</dbReference>
<feature type="domain" description="3-hydroxyacyl-CoA dehydrogenase C-terminal" evidence="14">
    <location>
        <begin position="495"/>
        <end position="564"/>
    </location>
</feature>
<evidence type="ECO:0000256" key="7">
    <source>
        <dbReference type="ARBA" id="ARBA00023027"/>
    </source>
</evidence>
<proteinExistence type="predicted"/>
<dbReference type="Proteomes" id="UP000480350">
    <property type="component" value="Unassembled WGS sequence"/>
</dbReference>
<keyword evidence="6" id="KW-0560">Oxidoreductase</keyword>
<keyword evidence="10" id="KW-0413">Isomerase</keyword>
<evidence type="ECO:0000256" key="8">
    <source>
        <dbReference type="ARBA" id="ARBA00023098"/>
    </source>
</evidence>
<dbReference type="Gene3D" id="3.40.50.720">
    <property type="entry name" value="NAD(P)-binding Rossmann-like Domain"/>
    <property type="match status" value="1"/>
</dbReference>
<feature type="domain" description="3-hydroxyacyl-CoA dehydrogenase NAD binding" evidence="15">
    <location>
        <begin position="306"/>
        <end position="476"/>
    </location>
</feature>
<evidence type="ECO:0000256" key="10">
    <source>
        <dbReference type="ARBA" id="ARBA00023235"/>
    </source>
</evidence>
<evidence type="ECO:0000256" key="13">
    <source>
        <dbReference type="ARBA" id="ARBA00049556"/>
    </source>
</evidence>
<dbReference type="EMBL" id="WUPT01000001">
    <property type="protein sequence ID" value="MXQ06773.1"/>
    <property type="molecule type" value="Genomic_DNA"/>
</dbReference>
<dbReference type="Pfam" id="PF00378">
    <property type="entry name" value="ECH_1"/>
    <property type="match status" value="1"/>
</dbReference>
<dbReference type="GO" id="GO:0016853">
    <property type="term" value="F:isomerase activity"/>
    <property type="evidence" value="ECO:0007669"/>
    <property type="project" value="UniProtKB-KW"/>
</dbReference>
<keyword evidence="5" id="KW-0442">Lipid degradation</keyword>
<protein>
    <submittedName>
        <fullName evidence="16">Uncharacterized protein</fullName>
    </submittedName>
</protein>
<dbReference type="GO" id="GO:0070403">
    <property type="term" value="F:NAD+ binding"/>
    <property type="evidence" value="ECO:0007669"/>
    <property type="project" value="InterPro"/>
</dbReference>
<evidence type="ECO:0000313" key="16">
    <source>
        <dbReference type="EMBL" id="MXQ06773.1"/>
    </source>
</evidence>
<comment type="caution">
    <text evidence="16">The sequence shown here is derived from an EMBL/GenBank/DDBJ whole genome shotgun (WGS) entry which is preliminary data.</text>
</comment>
<organism evidence="16 17">
    <name type="scientific">Kangsaoukella pontilimi</name>
    <dbReference type="NCBI Taxonomy" id="2691042"/>
    <lineage>
        <taxon>Bacteria</taxon>
        <taxon>Pseudomonadati</taxon>
        <taxon>Pseudomonadota</taxon>
        <taxon>Alphaproteobacteria</taxon>
        <taxon>Rhodobacterales</taxon>
        <taxon>Paracoccaceae</taxon>
        <taxon>Kangsaoukella</taxon>
    </lineage>
</organism>
<dbReference type="SUPFAM" id="SSF51735">
    <property type="entry name" value="NAD(P)-binding Rossmann-fold domains"/>
    <property type="match status" value="1"/>
</dbReference>
<dbReference type="InterPro" id="IPR036291">
    <property type="entry name" value="NAD(P)-bd_dom_sf"/>
</dbReference>
<reference evidence="16 17" key="2">
    <citation type="submission" date="2020-03" db="EMBL/GenBank/DDBJ databases">
        <title>Kangsaoukella pontilimi gen. nov., sp. nov., a new member of the family Rhodobacteraceae isolated from a tidal mudflat.</title>
        <authorList>
            <person name="Kim I.S."/>
        </authorList>
    </citation>
    <scope>NUCLEOTIDE SEQUENCE [LARGE SCALE GENOMIC DNA]</scope>
    <source>
        <strain evidence="16 17">GH1-50</strain>
    </source>
</reference>
<evidence type="ECO:0000256" key="4">
    <source>
        <dbReference type="ARBA" id="ARBA00022832"/>
    </source>
</evidence>
<comment type="catalytic activity">
    <reaction evidence="13">
        <text>a (3S)-3-hydroxyacyl-CoA + NAD(+) = a 3-oxoacyl-CoA + NADH + H(+)</text>
        <dbReference type="Rhea" id="RHEA:22432"/>
        <dbReference type="ChEBI" id="CHEBI:15378"/>
        <dbReference type="ChEBI" id="CHEBI:57318"/>
        <dbReference type="ChEBI" id="CHEBI:57540"/>
        <dbReference type="ChEBI" id="CHEBI:57945"/>
        <dbReference type="ChEBI" id="CHEBI:90726"/>
        <dbReference type="EC" id="1.1.1.35"/>
    </reaction>
</comment>
<evidence type="ECO:0000256" key="6">
    <source>
        <dbReference type="ARBA" id="ARBA00023002"/>
    </source>
</evidence>
<evidence type="ECO:0000256" key="1">
    <source>
        <dbReference type="ARBA" id="ARBA00004275"/>
    </source>
</evidence>
<keyword evidence="17" id="KW-1185">Reference proteome</keyword>
<dbReference type="SUPFAM" id="SSF48179">
    <property type="entry name" value="6-phosphogluconate dehydrogenase C-terminal domain-like"/>
    <property type="match status" value="2"/>
</dbReference>
<dbReference type="Pfam" id="PF00725">
    <property type="entry name" value="3HCDH"/>
    <property type="match status" value="1"/>
</dbReference>
<dbReference type="PANTHER" id="PTHR23309:SF49">
    <property type="entry name" value="PEROXISOMAL BIFUNCTIONAL ENZYME"/>
    <property type="match status" value="1"/>
</dbReference>
<dbReference type="RefSeq" id="WP_160762693.1">
    <property type="nucleotide sequence ID" value="NZ_WUPT01000001.1"/>
</dbReference>
<dbReference type="GO" id="GO:0004300">
    <property type="term" value="F:enoyl-CoA hydratase activity"/>
    <property type="evidence" value="ECO:0007669"/>
    <property type="project" value="UniProtKB-ARBA"/>
</dbReference>